<feature type="domain" description="Peptidase A1" evidence="4">
    <location>
        <begin position="40"/>
        <end position="380"/>
    </location>
</feature>
<reference evidence="5" key="1">
    <citation type="submission" date="2020-09" db="EMBL/GenBank/DDBJ databases">
        <authorList>
            <person name="Kikuchi T."/>
        </authorList>
    </citation>
    <scope>NUCLEOTIDE SEQUENCE</scope>
    <source>
        <strain evidence="5">SH1</strain>
    </source>
</reference>
<sequence>MDDGFRVVDKETHQRNLKNLIAKYKSQPSQPLYDYADMMYVGDITVGTPPTHFLVVLDTGSTDVWIPGNNCKVEKSGEKCNKTLFDEKASSSYKDLDRQFEIHYGTGHVKGHVGEDTVVLCGSGNNGVLFSGGSGNDGDSGKDGDSGNDGLKIVNQGIGVVDRLDHLTNGYQNMEGIVGLGFSTSSEENVTSIFEKAVEEKLVDEPIFTVWMDEEGLDSEGKVGGQITYGGLDTDHCSSGIDYAQITNTHWWLFEIDDFEVNGEPIGQKYRVVTDTGTSFITAPADVFLQITIEFGARYDFDDLVFKLPCNSNISLTVVLNNKRHVIEAEHLMIKQGDSKECILAVEEVNFDDIDFILGDPFIRQFCQVHDVENKRVGLAKSKPKTL</sequence>
<dbReference type="InterPro" id="IPR001969">
    <property type="entry name" value="Aspartic_peptidase_AS"/>
</dbReference>
<dbReference type="InterPro" id="IPR001461">
    <property type="entry name" value="Aspartic_peptidase_A1"/>
</dbReference>
<dbReference type="PROSITE" id="PS51767">
    <property type="entry name" value="PEPTIDASE_A1"/>
    <property type="match status" value="1"/>
</dbReference>
<gene>
    <name evidence="5" type="ORF">BOKJ2_LOCUS7456</name>
</gene>
<dbReference type="EMBL" id="CAJFCW020000004">
    <property type="protein sequence ID" value="CAG9109723.1"/>
    <property type="molecule type" value="Genomic_DNA"/>
</dbReference>
<comment type="caution">
    <text evidence="5">The sequence shown here is derived from an EMBL/GenBank/DDBJ whole genome shotgun (WGS) entry which is preliminary data.</text>
</comment>
<dbReference type="GO" id="GO:0005764">
    <property type="term" value="C:lysosome"/>
    <property type="evidence" value="ECO:0007669"/>
    <property type="project" value="TreeGrafter"/>
</dbReference>
<dbReference type="EMBL" id="CAJFDH010000004">
    <property type="protein sequence ID" value="CAD5218246.1"/>
    <property type="molecule type" value="Genomic_DNA"/>
</dbReference>
<dbReference type="InterPro" id="IPR034164">
    <property type="entry name" value="Pepsin-like_dom"/>
</dbReference>
<dbReference type="GO" id="GO:0006508">
    <property type="term" value="P:proteolysis"/>
    <property type="evidence" value="ECO:0007669"/>
    <property type="project" value="UniProtKB-KW"/>
</dbReference>
<dbReference type="OrthoDB" id="5790032at2759"/>
<dbReference type="AlphaFoldDB" id="A0A811KSJ2"/>
<accession>A0A811KSJ2</accession>
<keyword evidence="6" id="KW-1185">Reference proteome</keyword>
<dbReference type="PROSITE" id="PS00141">
    <property type="entry name" value="ASP_PROTEASE"/>
    <property type="match status" value="1"/>
</dbReference>
<evidence type="ECO:0000256" key="3">
    <source>
        <dbReference type="RuleBase" id="RU000454"/>
    </source>
</evidence>
<comment type="similarity">
    <text evidence="1 3">Belongs to the peptidase A1 family.</text>
</comment>
<keyword evidence="3" id="KW-0645">Protease</keyword>
<protein>
    <recommendedName>
        <fullName evidence="4">Peptidase A1 domain-containing protein</fullName>
    </recommendedName>
</protein>
<keyword evidence="3" id="KW-0378">Hydrolase</keyword>
<dbReference type="PRINTS" id="PR00792">
    <property type="entry name" value="PEPSIN"/>
</dbReference>
<name>A0A811KSJ2_9BILA</name>
<dbReference type="GO" id="GO:0004190">
    <property type="term" value="F:aspartic-type endopeptidase activity"/>
    <property type="evidence" value="ECO:0007669"/>
    <property type="project" value="UniProtKB-KW"/>
</dbReference>
<dbReference type="Pfam" id="PF00026">
    <property type="entry name" value="Asp"/>
    <property type="match status" value="2"/>
</dbReference>
<dbReference type="Gene3D" id="2.40.70.10">
    <property type="entry name" value="Acid Proteases"/>
    <property type="match status" value="2"/>
</dbReference>
<keyword evidence="3" id="KW-0064">Aspartyl protease</keyword>
<dbReference type="InterPro" id="IPR021109">
    <property type="entry name" value="Peptidase_aspartic_dom_sf"/>
</dbReference>
<feature type="active site" evidence="2">
    <location>
        <position position="58"/>
    </location>
</feature>
<evidence type="ECO:0000313" key="5">
    <source>
        <dbReference type="EMBL" id="CAD5218246.1"/>
    </source>
</evidence>
<dbReference type="Proteomes" id="UP000614601">
    <property type="component" value="Unassembled WGS sequence"/>
</dbReference>
<dbReference type="PANTHER" id="PTHR47966">
    <property type="entry name" value="BETA-SITE APP-CLEAVING ENZYME, ISOFORM A-RELATED"/>
    <property type="match status" value="1"/>
</dbReference>
<dbReference type="CDD" id="cd05471">
    <property type="entry name" value="pepsin_like"/>
    <property type="match status" value="1"/>
</dbReference>
<feature type="active site" evidence="2">
    <location>
        <position position="275"/>
    </location>
</feature>
<proteinExistence type="inferred from homology"/>
<evidence type="ECO:0000259" key="4">
    <source>
        <dbReference type="PROSITE" id="PS51767"/>
    </source>
</evidence>
<evidence type="ECO:0000256" key="2">
    <source>
        <dbReference type="PIRSR" id="PIRSR601461-1"/>
    </source>
</evidence>
<evidence type="ECO:0000256" key="1">
    <source>
        <dbReference type="ARBA" id="ARBA00007447"/>
    </source>
</evidence>
<dbReference type="FunFam" id="2.40.70.10:FF:000008">
    <property type="entry name" value="Cathepsin D"/>
    <property type="match status" value="1"/>
</dbReference>
<dbReference type="PANTHER" id="PTHR47966:SF8">
    <property type="entry name" value="ASPARTIC PROTEASE 1-RELATED"/>
    <property type="match status" value="1"/>
</dbReference>
<organism evidence="5 6">
    <name type="scientific">Bursaphelenchus okinawaensis</name>
    <dbReference type="NCBI Taxonomy" id="465554"/>
    <lineage>
        <taxon>Eukaryota</taxon>
        <taxon>Metazoa</taxon>
        <taxon>Ecdysozoa</taxon>
        <taxon>Nematoda</taxon>
        <taxon>Chromadorea</taxon>
        <taxon>Rhabditida</taxon>
        <taxon>Tylenchina</taxon>
        <taxon>Tylenchomorpha</taxon>
        <taxon>Aphelenchoidea</taxon>
        <taxon>Aphelenchoididae</taxon>
        <taxon>Bursaphelenchus</taxon>
    </lineage>
</organism>
<dbReference type="SUPFAM" id="SSF50630">
    <property type="entry name" value="Acid proteases"/>
    <property type="match status" value="1"/>
</dbReference>
<evidence type="ECO:0000313" key="6">
    <source>
        <dbReference type="Proteomes" id="UP000614601"/>
    </source>
</evidence>
<dbReference type="InterPro" id="IPR033121">
    <property type="entry name" value="PEPTIDASE_A1"/>
</dbReference>
<dbReference type="Proteomes" id="UP000783686">
    <property type="component" value="Unassembled WGS sequence"/>
</dbReference>